<proteinExistence type="predicted"/>
<dbReference type="AlphaFoldDB" id="A0A6C0H1N0"/>
<protein>
    <recommendedName>
        <fullName evidence="3">MYM-type domain-containing protein</fullName>
    </recommendedName>
</protein>
<name>A0A6C0H1N0_9ZZZZ</name>
<feature type="region of interest" description="Disordered" evidence="1">
    <location>
        <begin position="1"/>
        <end position="22"/>
    </location>
</feature>
<dbReference type="EMBL" id="MN739838">
    <property type="protein sequence ID" value="QHT74126.1"/>
    <property type="molecule type" value="Genomic_DNA"/>
</dbReference>
<accession>A0A6C0H1N0</accession>
<evidence type="ECO:0000256" key="1">
    <source>
        <dbReference type="SAM" id="MobiDB-lite"/>
    </source>
</evidence>
<sequence length="303" mass="35417">MESSINKTNEVKIPKKRGRKPTGKIFQMEKGTVKNIETDNECIIAFLPLSMKDTKDISTNNDIVIDKSIIKPNSTIISDLKNIILHTSECSSEVDNIKYKINKKNDDDVVSKLKLKIEELENILYNKINFNKLNEISIDIQNGSMNNVHCWWCCHTFDHKPIGLPDNYKEHIFYTYGYFCSFNCAKAYNLEHYDNKSEEKNCLLFALKNKLTNDTNFIKPANPRQSLKMFGGYQTIEEFRKDFKILAKNTILIYPPSKPLKLYIEEEYKNNTFKFQQGHEYKIKRTKPITRNANNLNNLMKTK</sequence>
<organism evidence="2">
    <name type="scientific">viral metagenome</name>
    <dbReference type="NCBI Taxonomy" id="1070528"/>
    <lineage>
        <taxon>unclassified sequences</taxon>
        <taxon>metagenomes</taxon>
        <taxon>organismal metagenomes</taxon>
    </lineage>
</organism>
<reference evidence="2" key="1">
    <citation type="journal article" date="2020" name="Nature">
        <title>Giant virus diversity and host interactions through global metagenomics.</title>
        <authorList>
            <person name="Schulz F."/>
            <person name="Roux S."/>
            <person name="Paez-Espino D."/>
            <person name="Jungbluth S."/>
            <person name="Walsh D.A."/>
            <person name="Denef V.J."/>
            <person name="McMahon K.D."/>
            <person name="Konstantinidis K.T."/>
            <person name="Eloe-Fadrosh E.A."/>
            <person name="Kyrpides N.C."/>
            <person name="Woyke T."/>
        </authorList>
    </citation>
    <scope>NUCLEOTIDE SEQUENCE</scope>
    <source>
        <strain evidence="2">GVMAG-M-3300023179-4</strain>
    </source>
</reference>
<evidence type="ECO:0000313" key="2">
    <source>
        <dbReference type="EMBL" id="QHT74126.1"/>
    </source>
</evidence>
<evidence type="ECO:0008006" key="3">
    <source>
        <dbReference type="Google" id="ProtNLM"/>
    </source>
</evidence>